<name>A0A926DJH4_9FIRM</name>
<evidence type="ECO:0000256" key="5">
    <source>
        <dbReference type="ARBA" id="ARBA00035244"/>
    </source>
</evidence>
<sequence>MPNVMMYKTDGTQAGEIKLVDEVFGAEVNANAIHQVIVAQLAALRHGTQSALGRSEVRGGGIKPWRQKGTGRARQGSIRAPQWTKGGVVFAPKPRSYAMKVNKKIKKLAMVSALSDKVANEELIVLDALKLDAAKTKEMAKVLSNLKATGKALIVTAEKDEEVIRAARNIPGVKTAIVGGFGVYDLVNCDKLIVTEEAARKVEEVYA</sequence>
<dbReference type="PANTHER" id="PTHR10746">
    <property type="entry name" value="50S RIBOSOMAL PROTEIN L4"/>
    <property type="match status" value="1"/>
</dbReference>
<comment type="caution">
    <text evidence="8">The sequence shown here is derived from an EMBL/GenBank/DDBJ whole genome shotgun (WGS) entry which is preliminary data.</text>
</comment>
<keyword evidence="9" id="KW-1185">Reference proteome</keyword>
<dbReference type="NCBIfam" id="TIGR03953">
    <property type="entry name" value="rplD_bact"/>
    <property type="match status" value="1"/>
</dbReference>
<dbReference type="RefSeq" id="WP_178619298.1">
    <property type="nucleotide sequence ID" value="NZ_JACRSS010000003.1"/>
</dbReference>
<comment type="function">
    <text evidence="6">Forms part of the polypeptide exit tunnel.</text>
</comment>
<feature type="region of interest" description="Disordered" evidence="7">
    <location>
        <begin position="55"/>
        <end position="77"/>
    </location>
</feature>
<dbReference type="SUPFAM" id="SSF52166">
    <property type="entry name" value="Ribosomal protein L4"/>
    <property type="match status" value="1"/>
</dbReference>
<evidence type="ECO:0000313" key="8">
    <source>
        <dbReference type="EMBL" id="MBC8538902.1"/>
    </source>
</evidence>
<dbReference type="InterPro" id="IPR002136">
    <property type="entry name" value="Ribosomal_uL4"/>
</dbReference>
<dbReference type="GO" id="GO:0006412">
    <property type="term" value="P:translation"/>
    <property type="evidence" value="ECO:0007669"/>
    <property type="project" value="UniProtKB-UniRule"/>
</dbReference>
<proteinExistence type="inferred from homology"/>
<evidence type="ECO:0000256" key="3">
    <source>
        <dbReference type="ARBA" id="ARBA00022980"/>
    </source>
</evidence>
<dbReference type="InterPro" id="IPR013005">
    <property type="entry name" value="Ribosomal_uL4-like"/>
</dbReference>
<evidence type="ECO:0000256" key="7">
    <source>
        <dbReference type="SAM" id="MobiDB-lite"/>
    </source>
</evidence>
<comment type="similarity">
    <text evidence="1 6">Belongs to the universal ribosomal protein uL4 family.</text>
</comment>
<organism evidence="8 9">
    <name type="scientific">Guopingia tenuis</name>
    <dbReference type="NCBI Taxonomy" id="2763656"/>
    <lineage>
        <taxon>Bacteria</taxon>
        <taxon>Bacillati</taxon>
        <taxon>Bacillota</taxon>
        <taxon>Clostridia</taxon>
        <taxon>Christensenellales</taxon>
        <taxon>Christensenellaceae</taxon>
        <taxon>Guopingia</taxon>
    </lineage>
</organism>
<evidence type="ECO:0000313" key="9">
    <source>
        <dbReference type="Proteomes" id="UP000617951"/>
    </source>
</evidence>
<evidence type="ECO:0000256" key="4">
    <source>
        <dbReference type="ARBA" id="ARBA00023274"/>
    </source>
</evidence>
<comment type="function">
    <text evidence="6">One of the primary rRNA binding proteins, this protein initially binds near the 5'-end of the 23S rRNA. It is important during the early stages of 50S assembly. It makes multiple contacts with different domains of the 23S rRNA in the assembled 50S subunit and ribosome.</text>
</comment>
<evidence type="ECO:0000256" key="6">
    <source>
        <dbReference type="HAMAP-Rule" id="MF_01328"/>
    </source>
</evidence>
<keyword evidence="3 6" id="KW-0689">Ribosomal protein</keyword>
<evidence type="ECO:0000256" key="1">
    <source>
        <dbReference type="ARBA" id="ARBA00010528"/>
    </source>
</evidence>
<dbReference type="GO" id="GO:0019843">
    <property type="term" value="F:rRNA binding"/>
    <property type="evidence" value="ECO:0007669"/>
    <property type="project" value="UniProtKB-UniRule"/>
</dbReference>
<dbReference type="EMBL" id="JACRSS010000003">
    <property type="protein sequence ID" value="MBC8538902.1"/>
    <property type="molecule type" value="Genomic_DNA"/>
</dbReference>
<dbReference type="AlphaFoldDB" id="A0A926DJH4"/>
<keyword evidence="4 6" id="KW-0687">Ribonucleoprotein</keyword>
<dbReference type="GO" id="GO:0005840">
    <property type="term" value="C:ribosome"/>
    <property type="evidence" value="ECO:0007669"/>
    <property type="project" value="UniProtKB-KW"/>
</dbReference>
<evidence type="ECO:0000256" key="2">
    <source>
        <dbReference type="ARBA" id="ARBA00011838"/>
    </source>
</evidence>
<accession>A0A926DJH4</accession>
<dbReference type="InterPro" id="IPR023574">
    <property type="entry name" value="Ribosomal_uL4_dom_sf"/>
</dbReference>
<gene>
    <name evidence="6 8" type="primary">rplD</name>
    <name evidence="8" type="ORF">H8693_08130</name>
</gene>
<dbReference type="Gene3D" id="3.40.1370.10">
    <property type="match status" value="1"/>
</dbReference>
<keyword evidence="6" id="KW-0699">rRNA-binding</keyword>
<comment type="subunit">
    <text evidence="2 6">Part of the 50S ribosomal subunit.</text>
</comment>
<dbReference type="Proteomes" id="UP000617951">
    <property type="component" value="Unassembled WGS sequence"/>
</dbReference>
<dbReference type="Pfam" id="PF00573">
    <property type="entry name" value="Ribosomal_L4"/>
    <property type="match status" value="1"/>
</dbReference>
<dbReference type="HAMAP" id="MF_01328_B">
    <property type="entry name" value="Ribosomal_uL4_B"/>
    <property type="match status" value="1"/>
</dbReference>
<reference evidence="8" key="1">
    <citation type="submission" date="2020-08" db="EMBL/GenBank/DDBJ databases">
        <title>Genome public.</title>
        <authorList>
            <person name="Liu C."/>
            <person name="Sun Q."/>
        </authorList>
    </citation>
    <scope>NUCLEOTIDE SEQUENCE</scope>
    <source>
        <strain evidence="8">NSJ-63</strain>
    </source>
</reference>
<dbReference type="GO" id="GO:1990904">
    <property type="term" value="C:ribonucleoprotein complex"/>
    <property type="evidence" value="ECO:0007669"/>
    <property type="project" value="UniProtKB-KW"/>
</dbReference>
<keyword evidence="6" id="KW-0694">RNA-binding</keyword>
<dbReference type="GO" id="GO:0003735">
    <property type="term" value="F:structural constituent of ribosome"/>
    <property type="evidence" value="ECO:0007669"/>
    <property type="project" value="InterPro"/>
</dbReference>
<protein>
    <recommendedName>
        <fullName evidence="5 6">Large ribosomal subunit protein uL4</fullName>
    </recommendedName>
</protein>
<dbReference type="PANTHER" id="PTHR10746:SF6">
    <property type="entry name" value="LARGE RIBOSOMAL SUBUNIT PROTEIN UL4M"/>
    <property type="match status" value="1"/>
</dbReference>